<feature type="domain" description="Amidohydrolase-related" evidence="1">
    <location>
        <begin position="53"/>
        <end position="388"/>
    </location>
</feature>
<proteinExistence type="predicted"/>
<dbReference type="KEGG" id="ntr:B0W44_03930"/>
<dbReference type="GO" id="GO:0016810">
    <property type="term" value="F:hydrolase activity, acting on carbon-nitrogen (but not peptide) bonds"/>
    <property type="evidence" value="ECO:0007669"/>
    <property type="project" value="InterPro"/>
</dbReference>
<dbReference type="SUPFAM" id="SSF51556">
    <property type="entry name" value="Metallo-dependent hydrolases"/>
    <property type="match status" value="1"/>
</dbReference>
<dbReference type="SUPFAM" id="SSF51338">
    <property type="entry name" value="Composite domain of metallo-dependent hydrolases"/>
    <property type="match status" value="1"/>
</dbReference>
<organism evidence="2 3">
    <name type="scientific">Novibacillus thermophilus</name>
    <dbReference type="NCBI Taxonomy" id="1471761"/>
    <lineage>
        <taxon>Bacteria</taxon>
        <taxon>Bacillati</taxon>
        <taxon>Bacillota</taxon>
        <taxon>Bacilli</taxon>
        <taxon>Bacillales</taxon>
        <taxon>Thermoactinomycetaceae</taxon>
        <taxon>Novibacillus</taxon>
    </lineage>
</organism>
<evidence type="ECO:0000313" key="3">
    <source>
        <dbReference type="Proteomes" id="UP000188603"/>
    </source>
</evidence>
<dbReference type="PANTHER" id="PTHR43135">
    <property type="entry name" value="ALPHA-D-RIBOSE 1-METHYLPHOSPHONATE 5-TRIPHOSPHATE DIPHOSPHATASE"/>
    <property type="match status" value="1"/>
</dbReference>
<dbReference type="AlphaFoldDB" id="A0A1U9K4U4"/>
<dbReference type="PANTHER" id="PTHR43135:SF3">
    <property type="entry name" value="ALPHA-D-RIBOSE 1-METHYLPHOSPHONATE 5-TRIPHOSPHATE DIPHOSPHATASE"/>
    <property type="match status" value="1"/>
</dbReference>
<dbReference type="RefSeq" id="WP_077718865.1">
    <property type="nucleotide sequence ID" value="NZ_CP019699.1"/>
</dbReference>
<dbReference type="Gene3D" id="3.20.20.140">
    <property type="entry name" value="Metal-dependent hydrolases"/>
    <property type="match status" value="1"/>
</dbReference>
<dbReference type="InterPro" id="IPR011059">
    <property type="entry name" value="Metal-dep_hydrolase_composite"/>
</dbReference>
<dbReference type="OrthoDB" id="9797498at2"/>
<keyword evidence="3" id="KW-1185">Reference proteome</keyword>
<dbReference type="InterPro" id="IPR032466">
    <property type="entry name" value="Metal_Hydrolase"/>
</dbReference>
<reference evidence="2 3" key="1">
    <citation type="journal article" date="2015" name="Int. J. Syst. Evol. Microbiol.">
        <title>Novibacillus thermophilus gen. nov., sp. nov., a Gram-staining-negative and moderately thermophilic member of the family Thermoactinomycetaceae.</title>
        <authorList>
            <person name="Yang G."/>
            <person name="Chen J."/>
            <person name="Zhou S."/>
        </authorList>
    </citation>
    <scope>NUCLEOTIDE SEQUENCE [LARGE SCALE GENOMIC DNA]</scope>
    <source>
        <strain evidence="2 3">SG-1</strain>
    </source>
</reference>
<dbReference type="CDD" id="cd01299">
    <property type="entry name" value="Met_dep_hydrolase_A"/>
    <property type="match status" value="1"/>
</dbReference>
<gene>
    <name evidence="2" type="ORF">B0W44_03930</name>
</gene>
<dbReference type="EMBL" id="CP019699">
    <property type="protein sequence ID" value="AQS55048.1"/>
    <property type="molecule type" value="Genomic_DNA"/>
</dbReference>
<dbReference type="STRING" id="1471761.B0W44_03930"/>
<sequence>MQKIVTNVNVLYGDELEVKQDYAVWIKDNKFYKVLPMDQIPNSLPVVDAGGSYLIPGLIDLHVHIMWDGSMDPVATTEKESYEQMIIRAVATCQNYIQKGITTVRDVGSINDIALHVAKSIEQRLIKGPRLIASGKTLTMTGGHDPFWARFCDGPIEVLKATREQIYKNAQVIKVSATGGVYGRTEGESVGSVELNYDELKVICDEAHKFGLKVAAHAIGREGILNALRAGIDTIEHGHFLDEELVKMMEKRGTAWVPTLYVYQQIATINGIPSYARQKAKEIVKIHQTAFKSFFYRSVLIGAGSDAGSPATPHPSLIKELLTMNKLVSNPKDVLKTATINAGKIIGKKVGKVQEGYLADFVLVEGNPLQNLKSLYNVNRVFLGGNEVS</sequence>
<dbReference type="InterPro" id="IPR051781">
    <property type="entry name" value="Metallo-dep_Hydrolase"/>
</dbReference>
<protein>
    <submittedName>
        <fullName evidence="2">Imidazolonepropionase</fullName>
    </submittedName>
</protein>
<dbReference type="InterPro" id="IPR006680">
    <property type="entry name" value="Amidohydro-rel"/>
</dbReference>
<evidence type="ECO:0000259" key="1">
    <source>
        <dbReference type="Pfam" id="PF01979"/>
    </source>
</evidence>
<accession>A0A1U9K4U4</accession>
<dbReference type="Proteomes" id="UP000188603">
    <property type="component" value="Chromosome"/>
</dbReference>
<dbReference type="InterPro" id="IPR057744">
    <property type="entry name" value="OTAase-like"/>
</dbReference>
<name>A0A1U9K4U4_9BACL</name>
<dbReference type="Pfam" id="PF01979">
    <property type="entry name" value="Amidohydro_1"/>
    <property type="match status" value="1"/>
</dbReference>
<dbReference type="Gene3D" id="2.30.40.10">
    <property type="entry name" value="Urease, subunit C, domain 1"/>
    <property type="match status" value="1"/>
</dbReference>
<evidence type="ECO:0000313" key="2">
    <source>
        <dbReference type="EMBL" id="AQS55048.1"/>
    </source>
</evidence>